<evidence type="ECO:0000313" key="1">
    <source>
        <dbReference type="EMBL" id="ORX02744.1"/>
    </source>
</evidence>
<comment type="caution">
    <text evidence="1">The sequence shown here is derived from an EMBL/GenBank/DDBJ whole genome shotgun (WGS) entry which is preliminary data.</text>
</comment>
<dbReference type="Proteomes" id="UP000193317">
    <property type="component" value="Unassembled WGS sequence"/>
</dbReference>
<name>A0A1X2EHY4_MYCSZ</name>
<reference evidence="1 2" key="1">
    <citation type="submission" date="2016-01" db="EMBL/GenBank/DDBJ databases">
        <title>The new phylogeny of the genus Mycobacterium.</title>
        <authorList>
            <person name="Tarcisio F."/>
            <person name="Conor M."/>
            <person name="Antonella G."/>
            <person name="Elisabetta G."/>
            <person name="Giulia F.S."/>
            <person name="Sara T."/>
            <person name="Anna F."/>
            <person name="Clotilde B."/>
            <person name="Roberto B."/>
            <person name="Veronica D.S."/>
            <person name="Fabio R."/>
            <person name="Monica P."/>
            <person name="Olivier J."/>
            <person name="Enrico T."/>
            <person name="Nicola S."/>
        </authorList>
    </citation>
    <scope>NUCLEOTIDE SEQUENCE [LARGE SCALE GENOMIC DNA]</scope>
    <source>
        <strain evidence="1 2">DSM 44166</strain>
    </source>
</reference>
<proteinExistence type="predicted"/>
<organism evidence="1 2">
    <name type="scientific">Mycobacterium szulgai</name>
    <dbReference type="NCBI Taxonomy" id="1787"/>
    <lineage>
        <taxon>Bacteria</taxon>
        <taxon>Bacillati</taxon>
        <taxon>Actinomycetota</taxon>
        <taxon>Actinomycetes</taxon>
        <taxon>Mycobacteriales</taxon>
        <taxon>Mycobacteriaceae</taxon>
        <taxon>Mycobacterium</taxon>
    </lineage>
</organism>
<keyword evidence="2" id="KW-1185">Reference proteome</keyword>
<dbReference type="AlphaFoldDB" id="A0A1X2EHY4"/>
<evidence type="ECO:0000313" key="2">
    <source>
        <dbReference type="Proteomes" id="UP000193317"/>
    </source>
</evidence>
<gene>
    <name evidence="1" type="ORF">AWC27_28740</name>
</gene>
<protein>
    <submittedName>
        <fullName evidence="1">Uncharacterized protein</fullName>
    </submittedName>
</protein>
<sequence length="71" mass="7565">MPKPSHSPRSARLVRDRLRLNELDHPAACAALRAQLAGADPEGLLLLDEMVGIRDPADATPTSPRTPGDDA</sequence>
<accession>A0A1X2EHY4</accession>
<dbReference type="EMBL" id="LQPW01000086">
    <property type="protein sequence ID" value="ORX02744.1"/>
    <property type="molecule type" value="Genomic_DNA"/>
</dbReference>